<dbReference type="InParanoid" id="S2IV35"/>
<dbReference type="PROSITE" id="PS00028">
    <property type="entry name" value="ZINC_FINGER_C2H2_1"/>
    <property type="match status" value="1"/>
</dbReference>
<accession>S2IV35</accession>
<proteinExistence type="predicted"/>
<dbReference type="AlphaFoldDB" id="S2IV35"/>
<protein>
    <recommendedName>
        <fullName evidence="1">C2H2-type domain-containing protein</fullName>
    </recommendedName>
</protein>
<evidence type="ECO:0000259" key="1">
    <source>
        <dbReference type="PROSITE" id="PS00028"/>
    </source>
</evidence>
<keyword evidence="3" id="KW-1185">Reference proteome</keyword>
<dbReference type="Proteomes" id="UP000014254">
    <property type="component" value="Unassembled WGS sequence"/>
</dbReference>
<evidence type="ECO:0000313" key="2">
    <source>
        <dbReference type="EMBL" id="EPB81159.1"/>
    </source>
</evidence>
<feature type="domain" description="C2H2-type" evidence="1">
    <location>
        <begin position="160"/>
        <end position="181"/>
    </location>
</feature>
<organism evidence="2 3">
    <name type="scientific">Mucor circinelloides f. circinelloides (strain 1006PhL)</name>
    <name type="common">Mucormycosis agent</name>
    <name type="synonym">Calyptromyces circinelloides</name>
    <dbReference type="NCBI Taxonomy" id="1220926"/>
    <lineage>
        <taxon>Eukaryota</taxon>
        <taxon>Fungi</taxon>
        <taxon>Fungi incertae sedis</taxon>
        <taxon>Mucoromycota</taxon>
        <taxon>Mucoromycotina</taxon>
        <taxon>Mucoromycetes</taxon>
        <taxon>Mucorales</taxon>
        <taxon>Mucorineae</taxon>
        <taxon>Mucoraceae</taxon>
        <taxon>Mucor</taxon>
    </lineage>
</organism>
<reference evidence="3" key="1">
    <citation type="submission" date="2013-05" db="EMBL/GenBank/DDBJ databases">
        <title>The Genome sequence of Mucor circinelloides f. circinelloides 1006PhL.</title>
        <authorList>
            <consortium name="The Broad Institute Genomics Platform"/>
            <person name="Cuomo C."/>
            <person name="Earl A."/>
            <person name="Findley K."/>
            <person name="Lee S.C."/>
            <person name="Walker B."/>
            <person name="Young S."/>
            <person name="Zeng Q."/>
            <person name="Gargeya S."/>
            <person name="Fitzgerald M."/>
            <person name="Haas B."/>
            <person name="Abouelleil A."/>
            <person name="Allen A.W."/>
            <person name="Alvarado L."/>
            <person name="Arachchi H.M."/>
            <person name="Berlin A.M."/>
            <person name="Chapman S.B."/>
            <person name="Gainer-Dewar J."/>
            <person name="Goldberg J."/>
            <person name="Griggs A."/>
            <person name="Gujja S."/>
            <person name="Hansen M."/>
            <person name="Howarth C."/>
            <person name="Imamovic A."/>
            <person name="Ireland A."/>
            <person name="Larimer J."/>
            <person name="McCowan C."/>
            <person name="Murphy C."/>
            <person name="Pearson M."/>
            <person name="Poon T.W."/>
            <person name="Priest M."/>
            <person name="Roberts A."/>
            <person name="Saif S."/>
            <person name="Shea T."/>
            <person name="Sisk P."/>
            <person name="Sykes S."/>
            <person name="Wortman J."/>
            <person name="Nusbaum C."/>
            <person name="Birren B."/>
        </authorList>
    </citation>
    <scope>NUCLEOTIDE SEQUENCE [LARGE SCALE GENOMIC DNA]</scope>
    <source>
        <strain evidence="3">1006PhL</strain>
    </source>
</reference>
<gene>
    <name evidence="2" type="ORF">HMPREF1544_12141</name>
</gene>
<dbReference type="OrthoDB" id="427030at2759"/>
<dbReference type="EMBL" id="KE124204">
    <property type="protein sequence ID" value="EPB81159.1"/>
    <property type="molecule type" value="Genomic_DNA"/>
</dbReference>
<name>S2IV35_MUCC1</name>
<dbReference type="VEuPathDB" id="FungiDB:HMPREF1544_12141"/>
<dbReference type="InterPro" id="IPR013087">
    <property type="entry name" value="Znf_C2H2_type"/>
</dbReference>
<evidence type="ECO:0000313" key="3">
    <source>
        <dbReference type="Proteomes" id="UP000014254"/>
    </source>
</evidence>
<sequence>MSLPVINVDTYIPTVQYVTHWEAFIADNDALVNHTFRQARECARETDNLYTIQAENNNDERVDDTRFASSSTMVAENVTMGDTEEMPNLEVMSSESSLDNIKDGVVKIEEEDKVLNSEDYDQPEFQDVIDVTPTDAHVEVMPKPDSPVRSSPDINAYDYCHSCQTKFLSNWNYRVHLRLVHRIYVKEETKEEVHDISDGAILPDPRNSDCVHYMILGPRKKLKPVPDDPNNYCCVCDITCHTRALYAEHYRSTHQSISVTGSNANMRTKPKLNDASNHCCSCDRQFASKTLYCKHLAF</sequence>